<name>A0A1N7IG77_9FLAO</name>
<dbReference type="Proteomes" id="UP000186373">
    <property type="component" value="Unassembled WGS sequence"/>
</dbReference>
<gene>
    <name evidence="1" type="ORF">SAMN05421639_103641</name>
</gene>
<sequence>MKYVRWIILFIVFIGLVLYVTNEETKEYDKQNQALKNGVVFEGLITGIKKSNNHSFGVLTLSVFKSNFKEFSEELKEGMYPYQIKDKKAEIYLPIYMERQIGDHVQLISDRQIIYYKGKNTEDKGEVYIITDPSDIDFVKKNSIFNNH</sequence>
<dbReference type="EMBL" id="FTNY01000003">
    <property type="protein sequence ID" value="SIS36042.1"/>
    <property type="molecule type" value="Genomic_DNA"/>
</dbReference>
<dbReference type="AlphaFoldDB" id="A0A1N7IG77"/>
<evidence type="ECO:0000313" key="1">
    <source>
        <dbReference type="EMBL" id="SIS36042.1"/>
    </source>
</evidence>
<keyword evidence="2" id="KW-1185">Reference proteome</keyword>
<evidence type="ECO:0000313" key="2">
    <source>
        <dbReference type="Proteomes" id="UP000186373"/>
    </source>
</evidence>
<organism evidence="1 2">
    <name type="scientific">Chryseobacterium shigense</name>
    <dbReference type="NCBI Taxonomy" id="297244"/>
    <lineage>
        <taxon>Bacteria</taxon>
        <taxon>Pseudomonadati</taxon>
        <taxon>Bacteroidota</taxon>
        <taxon>Flavobacteriia</taxon>
        <taxon>Flavobacteriales</taxon>
        <taxon>Weeksellaceae</taxon>
        <taxon>Chryseobacterium group</taxon>
        <taxon>Chryseobacterium</taxon>
    </lineage>
</organism>
<reference evidence="2" key="1">
    <citation type="submission" date="2017-01" db="EMBL/GenBank/DDBJ databases">
        <authorList>
            <person name="Varghese N."/>
            <person name="Submissions S."/>
        </authorList>
    </citation>
    <scope>NUCLEOTIDE SEQUENCE [LARGE SCALE GENOMIC DNA]</scope>
    <source>
        <strain evidence="2">DSM 17126</strain>
    </source>
</reference>
<proteinExistence type="predicted"/>
<protein>
    <submittedName>
        <fullName evidence="1">Uncharacterized protein</fullName>
    </submittedName>
</protein>
<accession>A0A1N7IG77</accession>